<name>A0A922P1B2_9HYPH</name>
<organism evidence="1 2">
    <name type="scientific">Pseudorhizobium pelagicum</name>
    <dbReference type="NCBI Taxonomy" id="1509405"/>
    <lineage>
        <taxon>Bacteria</taxon>
        <taxon>Pseudomonadati</taxon>
        <taxon>Pseudomonadota</taxon>
        <taxon>Alphaproteobacteria</taxon>
        <taxon>Hyphomicrobiales</taxon>
        <taxon>Rhizobiaceae</taxon>
        <taxon>Rhizobium/Agrobacterium group</taxon>
        <taxon>Pseudorhizobium</taxon>
    </lineage>
</organism>
<dbReference type="PANTHER" id="PTHR33988">
    <property type="entry name" value="ENDORIBONUCLEASE MAZF-RELATED"/>
    <property type="match status" value="1"/>
</dbReference>
<dbReference type="PANTHER" id="PTHR33988:SF1">
    <property type="entry name" value="ENDORIBONUCLEASE MAZF7-RELATED"/>
    <property type="match status" value="1"/>
</dbReference>
<dbReference type="SUPFAM" id="SSF50118">
    <property type="entry name" value="Cell growth inhibitor/plasmid maintenance toxic component"/>
    <property type="match status" value="1"/>
</dbReference>
<proteinExistence type="predicted"/>
<dbReference type="GO" id="GO:0003677">
    <property type="term" value="F:DNA binding"/>
    <property type="evidence" value="ECO:0007669"/>
    <property type="project" value="InterPro"/>
</dbReference>
<evidence type="ECO:0000313" key="1">
    <source>
        <dbReference type="EMBL" id="KEQ09550.1"/>
    </source>
</evidence>
<dbReference type="GO" id="GO:0004521">
    <property type="term" value="F:RNA endonuclease activity"/>
    <property type="evidence" value="ECO:0007669"/>
    <property type="project" value="TreeGrafter"/>
</dbReference>
<sequence>MRRGDLVTVAISGDYGKPRPAVVITSDTLISEGHDAIVLCQLTSTINDLADFRVAIDPARDNGLKLRSDIMVDKPVAVSRRRIGSVIGRLNEAEIKRLNSALAFALGLSN</sequence>
<dbReference type="AlphaFoldDB" id="A0A922P1B2"/>
<dbReference type="OrthoDB" id="3196747at2"/>
<dbReference type="InterPro" id="IPR003477">
    <property type="entry name" value="PemK-like"/>
</dbReference>
<dbReference type="GO" id="GO:0016075">
    <property type="term" value="P:rRNA catabolic process"/>
    <property type="evidence" value="ECO:0007669"/>
    <property type="project" value="TreeGrafter"/>
</dbReference>
<evidence type="ECO:0000313" key="2">
    <source>
        <dbReference type="Proteomes" id="UP000052167"/>
    </source>
</evidence>
<gene>
    <name evidence="1" type="ORF">GV68_24315</name>
</gene>
<accession>A0A922P1B2</accession>
<dbReference type="GO" id="GO:0006402">
    <property type="term" value="P:mRNA catabolic process"/>
    <property type="evidence" value="ECO:0007669"/>
    <property type="project" value="TreeGrafter"/>
</dbReference>
<dbReference type="RefSeq" id="WP_037165744.1">
    <property type="nucleotide sequence ID" value="NZ_JOKI01000010.1"/>
</dbReference>
<dbReference type="Gene3D" id="2.30.30.110">
    <property type="match status" value="1"/>
</dbReference>
<dbReference type="EMBL" id="JOKJ01000007">
    <property type="protein sequence ID" value="KEQ09550.1"/>
    <property type="molecule type" value="Genomic_DNA"/>
</dbReference>
<reference evidence="1 2" key="1">
    <citation type="submission" date="2014-06" db="EMBL/GenBank/DDBJ databases">
        <title>Rhizobium pelagicum/R2-400B4.</title>
        <authorList>
            <person name="Kimes N.E."/>
            <person name="Lopez-Perez M."/>
        </authorList>
    </citation>
    <scope>NUCLEOTIDE SEQUENCE [LARGE SCALE GENOMIC DNA]</scope>
    <source>
        <strain evidence="1 2">R2-400B4</strain>
    </source>
</reference>
<comment type="caution">
    <text evidence="1">The sequence shown here is derived from an EMBL/GenBank/DDBJ whole genome shotgun (WGS) entry which is preliminary data.</text>
</comment>
<dbReference type="Proteomes" id="UP000052167">
    <property type="component" value="Unassembled WGS sequence"/>
</dbReference>
<dbReference type="Pfam" id="PF02452">
    <property type="entry name" value="PemK_toxin"/>
    <property type="match status" value="1"/>
</dbReference>
<protein>
    <submittedName>
        <fullName evidence="1">Growth inhibitor PemK</fullName>
    </submittedName>
</protein>
<keyword evidence="2" id="KW-1185">Reference proteome</keyword>
<dbReference type="InterPro" id="IPR011067">
    <property type="entry name" value="Plasmid_toxin/cell-grow_inhib"/>
</dbReference>